<keyword evidence="3" id="KW-1185">Reference proteome</keyword>
<reference evidence="2" key="1">
    <citation type="submission" date="2022-03" db="EMBL/GenBank/DDBJ databases">
        <title>Description of Abyssus ytuae gen. nov., sp. nov., a novel member of the family Flavobacteriaceae isolated from the sediment of Mariana Trench.</title>
        <authorList>
            <person name="Zhang J."/>
            <person name="Xu X."/>
        </authorList>
    </citation>
    <scope>NUCLEOTIDE SEQUENCE</scope>
    <source>
        <strain evidence="2">MT3330</strain>
    </source>
</reference>
<dbReference type="PANTHER" id="PTHR43236:SF1">
    <property type="entry name" value="BLL7220 PROTEIN"/>
    <property type="match status" value="1"/>
</dbReference>
<dbReference type="AlphaFoldDB" id="A0A9E6ZRI7"/>
<dbReference type="EMBL" id="CP094358">
    <property type="protein sequence ID" value="UOB17508.1"/>
    <property type="molecule type" value="Genomic_DNA"/>
</dbReference>
<evidence type="ECO:0000313" key="2">
    <source>
        <dbReference type="EMBL" id="UOB17508.1"/>
    </source>
</evidence>
<sequence>MNLNKSQEEANKLLDSLGWAKPGDLTLTEIAYASNADVKESDLGGSRGRILMNGDSAIITIDSKVKLESKRNFILAHEIGHLILHKKITPLFSDTNKTLSEWYAKGKHEIEANQFASELLMPSHLFKPKVNGKTLTLDLIRETADFFGTSQTATLLKYKDLGDFSVSIIYMEDGIVQWKTESNDFPLKFLQKGSNAPEGSVAGDFFKGRDLEEEPILVDAIEWFPEDFEIENHLTTELYEHNFRIGSNGLLCCLWMQ</sequence>
<dbReference type="PANTHER" id="PTHR43236">
    <property type="entry name" value="ANTITOXIN HIGA1"/>
    <property type="match status" value="1"/>
</dbReference>
<organism evidence="2 3">
    <name type="scientific">Abyssalbus ytuae</name>
    <dbReference type="NCBI Taxonomy" id="2926907"/>
    <lineage>
        <taxon>Bacteria</taxon>
        <taxon>Pseudomonadati</taxon>
        <taxon>Bacteroidota</taxon>
        <taxon>Flavobacteriia</taxon>
        <taxon>Flavobacteriales</taxon>
        <taxon>Flavobacteriaceae</taxon>
        <taxon>Abyssalbus</taxon>
    </lineage>
</organism>
<name>A0A9E6ZRI7_9FLAO</name>
<evidence type="ECO:0000313" key="3">
    <source>
        <dbReference type="Proteomes" id="UP000831290"/>
    </source>
</evidence>
<dbReference type="Gene3D" id="1.10.10.2910">
    <property type="match status" value="1"/>
</dbReference>
<feature type="domain" description="IrrE N-terminal-like" evidence="1">
    <location>
        <begin position="42"/>
        <end position="151"/>
    </location>
</feature>
<gene>
    <name evidence="2" type="ORF">MQE35_17445</name>
</gene>
<dbReference type="Proteomes" id="UP000831290">
    <property type="component" value="Chromosome"/>
</dbReference>
<dbReference type="KEGG" id="fbm:MQE35_17445"/>
<dbReference type="InterPro" id="IPR052345">
    <property type="entry name" value="Rad_response_metalloprotease"/>
</dbReference>
<dbReference type="InterPro" id="IPR010359">
    <property type="entry name" value="IrrE_HExxH"/>
</dbReference>
<protein>
    <submittedName>
        <fullName evidence="2">ImmA/IrrE family metallo-endopeptidase</fullName>
    </submittedName>
</protein>
<evidence type="ECO:0000259" key="1">
    <source>
        <dbReference type="Pfam" id="PF06114"/>
    </source>
</evidence>
<dbReference type="Pfam" id="PF06114">
    <property type="entry name" value="Peptidase_M78"/>
    <property type="match status" value="1"/>
</dbReference>
<accession>A0A9E6ZRI7</accession>
<proteinExistence type="predicted"/>
<dbReference type="RefSeq" id="WP_255843010.1">
    <property type="nucleotide sequence ID" value="NZ_CP094358.1"/>
</dbReference>